<dbReference type="RefSeq" id="WP_348263537.1">
    <property type="nucleotide sequence ID" value="NZ_CP121196.1"/>
</dbReference>
<organism evidence="2">
    <name type="scientific">Telmatobacter sp. DSM 110680</name>
    <dbReference type="NCBI Taxonomy" id="3036704"/>
    <lineage>
        <taxon>Bacteria</taxon>
        <taxon>Pseudomonadati</taxon>
        <taxon>Acidobacteriota</taxon>
        <taxon>Terriglobia</taxon>
        <taxon>Terriglobales</taxon>
        <taxon>Acidobacteriaceae</taxon>
        <taxon>Telmatobacter</taxon>
    </lineage>
</organism>
<dbReference type="EMBL" id="CP121196">
    <property type="protein sequence ID" value="XBH18313.1"/>
    <property type="molecule type" value="Genomic_DNA"/>
</dbReference>
<proteinExistence type="predicted"/>
<keyword evidence="1" id="KW-1133">Transmembrane helix</keyword>
<feature type="transmembrane region" description="Helical" evidence="1">
    <location>
        <begin position="84"/>
        <end position="109"/>
    </location>
</feature>
<evidence type="ECO:0000256" key="1">
    <source>
        <dbReference type="SAM" id="Phobius"/>
    </source>
</evidence>
<reference evidence="2" key="1">
    <citation type="submission" date="2023-03" db="EMBL/GenBank/DDBJ databases">
        <title>Edaphobacter sp.</title>
        <authorList>
            <person name="Huber K.J."/>
            <person name="Papendorf J."/>
            <person name="Pilke C."/>
            <person name="Bunk B."/>
            <person name="Sproeer C."/>
            <person name="Pester M."/>
        </authorList>
    </citation>
    <scope>NUCLEOTIDE SEQUENCE</scope>
    <source>
        <strain evidence="2">DSM 110680</strain>
    </source>
</reference>
<gene>
    <name evidence="2" type="ORF">P8935_03035</name>
</gene>
<protein>
    <recommendedName>
        <fullName evidence="3">Zinc-finger domain-containing protein</fullName>
    </recommendedName>
</protein>
<evidence type="ECO:0008006" key="3">
    <source>
        <dbReference type="Google" id="ProtNLM"/>
    </source>
</evidence>
<name>A0AAU7DMQ0_9BACT</name>
<dbReference type="AlphaFoldDB" id="A0AAU7DMQ0"/>
<sequence>MSPFSCVREREVTQLLDRGQWPQACPADLREHVESCRMCSDLVLVSQAFQTAHKQTSMQPHLESAGALWWRAQLRRRNAAIEKVGRPILGAQIFALAISVVVAAAVLALRGDTLKAWFADLPRALHLDALFPDAFSQLSGIASIVVPVLATFALLSGLVVYLSTEKQ</sequence>
<keyword evidence="1" id="KW-0472">Membrane</keyword>
<feature type="transmembrane region" description="Helical" evidence="1">
    <location>
        <begin position="140"/>
        <end position="162"/>
    </location>
</feature>
<keyword evidence="1" id="KW-0812">Transmembrane</keyword>
<evidence type="ECO:0000313" key="2">
    <source>
        <dbReference type="EMBL" id="XBH18313.1"/>
    </source>
</evidence>
<accession>A0AAU7DMQ0</accession>